<name>A0A016SH02_9BILA</name>
<evidence type="ECO:0000313" key="3">
    <source>
        <dbReference type="Proteomes" id="UP000024635"/>
    </source>
</evidence>
<reference evidence="3" key="1">
    <citation type="journal article" date="2015" name="Nat. Genet.">
        <title>The genome and transcriptome of the zoonotic hookworm Ancylostoma ceylanicum identify infection-specific gene families.</title>
        <authorList>
            <person name="Schwarz E.M."/>
            <person name="Hu Y."/>
            <person name="Antoshechkin I."/>
            <person name="Miller M.M."/>
            <person name="Sternberg P.W."/>
            <person name="Aroian R.V."/>
        </authorList>
    </citation>
    <scope>NUCLEOTIDE SEQUENCE</scope>
    <source>
        <strain evidence="3">HY135</strain>
    </source>
</reference>
<evidence type="ECO:0000313" key="2">
    <source>
        <dbReference type="EMBL" id="EYB89677.1"/>
    </source>
</evidence>
<keyword evidence="3" id="KW-1185">Reference proteome</keyword>
<dbReference type="AlphaFoldDB" id="A0A016SH02"/>
<dbReference type="SUPFAM" id="SSF82199">
    <property type="entry name" value="SET domain"/>
    <property type="match status" value="1"/>
</dbReference>
<sequence length="278" mass="31476">MSQMKKKAMKIELYAFRSETRRLNKSDCEMLIFTVKVLAPAETAITARAPPIARYMLYEIFGDEQYEVSQGAQKYHHLVLAHEPVHAKAVTYGRLINHSREHPNLVMRKAKYSCQTETEMHIVLILQASRNIRAGEQLLWDYWPYYKGPTIRDRCMCDPDLNAAASLTLAPVQPSITTNMIWDELGSMSQHAADWQLPPFTTRSLLMSVAQRADVAAMLEAPDAFDQARMPIAWTGAFCRRADIPRRRQSAVSSPQRIPRRCIRGGELSCVGAEASPP</sequence>
<dbReference type="Proteomes" id="UP000024635">
    <property type="component" value="Unassembled WGS sequence"/>
</dbReference>
<dbReference type="EMBL" id="JARK01001565">
    <property type="protein sequence ID" value="EYB89677.1"/>
    <property type="molecule type" value="Genomic_DNA"/>
</dbReference>
<evidence type="ECO:0000259" key="1">
    <source>
        <dbReference type="PROSITE" id="PS50280"/>
    </source>
</evidence>
<dbReference type="InterPro" id="IPR001214">
    <property type="entry name" value="SET_dom"/>
</dbReference>
<dbReference type="Pfam" id="PF00856">
    <property type="entry name" value="SET"/>
    <property type="match status" value="1"/>
</dbReference>
<organism evidence="2 3">
    <name type="scientific">Ancylostoma ceylanicum</name>
    <dbReference type="NCBI Taxonomy" id="53326"/>
    <lineage>
        <taxon>Eukaryota</taxon>
        <taxon>Metazoa</taxon>
        <taxon>Ecdysozoa</taxon>
        <taxon>Nematoda</taxon>
        <taxon>Chromadorea</taxon>
        <taxon>Rhabditida</taxon>
        <taxon>Rhabditina</taxon>
        <taxon>Rhabditomorpha</taxon>
        <taxon>Strongyloidea</taxon>
        <taxon>Ancylostomatidae</taxon>
        <taxon>Ancylostomatinae</taxon>
        <taxon>Ancylostoma</taxon>
    </lineage>
</organism>
<comment type="caution">
    <text evidence="2">The sequence shown here is derived from an EMBL/GenBank/DDBJ whole genome shotgun (WGS) entry which is preliminary data.</text>
</comment>
<dbReference type="Gene3D" id="2.170.270.10">
    <property type="entry name" value="SET domain"/>
    <property type="match status" value="1"/>
</dbReference>
<dbReference type="PROSITE" id="PS50280">
    <property type="entry name" value="SET"/>
    <property type="match status" value="1"/>
</dbReference>
<feature type="domain" description="SET" evidence="1">
    <location>
        <begin position="1"/>
        <end position="143"/>
    </location>
</feature>
<gene>
    <name evidence="2" type="primary">Acey_s0229.g2929</name>
    <name evidence="2" type="ORF">Y032_0229g2929</name>
</gene>
<dbReference type="InterPro" id="IPR046341">
    <property type="entry name" value="SET_dom_sf"/>
</dbReference>
<proteinExistence type="predicted"/>
<protein>
    <recommendedName>
        <fullName evidence="1">SET domain-containing protein</fullName>
    </recommendedName>
</protein>
<dbReference type="OrthoDB" id="8929197at2759"/>
<accession>A0A016SH02</accession>